<reference evidence="1 2" key="1">
    <citation type="journal article" date="2022" name="Plant J.">
        <title>Chromosome-level genome of Camellia lanceoleosa provides a valuable resource for understanding genome evolution and self-incompatibility.</title>
        <authorList>
            <person name="Gong W."/>
            <person name="Xiao S."/>
            <person name="Wang L."/>
            <person name="Liao Z."/>
            <person name="Chang Y."/>
            <person name="Mo W."/>
            <person name="Hu G."/>
            <person name="Li W."/>
            <person name="Zhao G."/>
            <person name="Zhu H."/>
            <person name="Hu X."/>
            <person name="Ji K."/>
            <person name="Xiang X."/>
            <person name="Song Q."/>
            <person name="Yuan D."/>
            <person name="Jin S."/>
            <person name="Zhang L."/>
        </authorList>
    </citation>
    <scope>NUCLEOTIDE SEQUENCE [LARGE SCALE GENOMIC DNA]</scope>
    <source>
        <tissue evidence="1">Fresh and healthy young leaves</tissue>
    </source>
</reference>
<keyword evidence="2" id="KW-1185">Reference proteome</keyword>
<accession>A0ACC0HW30</accession>
<name>A0ACC0HW30_9ERIC</name>
<evidence type="ECO:0000313" key="2">
    <source>
        <dbReference type="Proteomes" id="UP001060215"/>
    </source>
</evidence>
<dbReference type="Proteomes" id="UP001060215">
    <property type="component" value="Chromosome 2"/>
</dbReference>
<protein>
    <submittedName>
        <fullName evidence="1">UDP-glycosyltransferase 83A1</fullName>
    </submittedName>
</protein>
<organism evidence="1 2">
    <name type="scientific">Camellia lanceoleosa</name>
    <dbReference type="NCBI Taxonomy" id="1840588"/>
    <lineage>
        <taxon>Eukaryota</taxon>
        <taxon>Viridiplantae</taxon>
        <taxon>Streptophyta</taxon>
        <taxon>Embryophyta</taxon>
        <taxon>Tracheophyta</taxon>
        <taxon>Spermatophyta</taxon>
        <taxon>Magnoliopsida</taxon>
        <taxon>eudicotyledons</taxon>
        <taxon>Gunneridae</taxon>
        <taxon>Pentapetalae</taxon>
        <taxon>asterids</taxon>
        <taxon>Ericales</taxon>
        <taxon>Theaceae</taxon>
        <taxon>Camellia</taxon>
    </lineage>
</organism>
<evidence type="ECO:0000313" key="1">
    <source>
        <dbReference type="EMBL" id="KAI8017545.1"/>
    </source>
</evidence>
<sequence>MGMKPHILAITYPTQGHVIPLLELMQWLSKQGFKVTFVNTEFNHTRVLNSLSNKQTSLSTVRDDDHDIHLVSVPDGLEPWEDRNDLGKLTEVFFEINNGSDNDEKISCVIADESLGWALEVAEKMGIRWAAFWSAAAAMLALGFSIQKLLDDGIINNYGAESPIYSLLLEPLWMELQRYGVPFLCRPYFADSFSTRPTFVMFGKLDWGLIMEMKVGSSSKD</sequence>
<gene>
    <name evidence="1" type="ORF">LOK49_LG04G03419</name>
</gene>
<dbReference type="EMBL" id="CM045759">
    <property type="protein sequence ID" value="KAI8017545.1"/>
    <property type="molecule type" value="Genomic_DNA"/>
</dbReference>
<proteinExistence type="predicted"/>
<comment type="caution">
    <text evidence="1">The sequence shown here is derived from an EMBL/GenBank/DDBJ whole genome shotgun (WGS) entry which is preliminary data.</text>
</comment>